<feature type="transmembrane region" description="Helical" evidence="1">
    <location>
        <begin position="15"/>
        <end position="39"/>
    </location>
</feature>
<proteinExistence type="predicted"/>
<dbReference type="InterPro" id="IPR003675">
    <property type="entry name" value="Rce1/LyrA-like_dom"/>
</dbReference>
<protein>
    <recommendedName>
        <fullName evidence="2">CAAX prenyl protease 2/Lysostaphin resistance protein A-like domain-containing protein</fullName>
    </recommendedName>
</protein>
<feature type="transmembrane region" description="Helical" evidence="1">
    <location>
        <begin position="108"/>
        <end position="130"/>
    </location>
</feature>
<dbReference type="GO" id="GO:0004175">
    <property type="term" value="F:endopeptidase activity"/>
    <property type="evidence" value="ECO:0007669"/>
    <property type="project" value="UniProtKB-ARBA"/>
</dbReference>
<keyword evidence="1" id="KW-0472">Membrane</keyword>
<feature type="domain" description="CAAX prenyl protease 2/Lysostaphin resistance protein A-like" evidence="2">
    <location>
        <begin position="146"/>
        <end position="239"/>
    </location>
</feature>
<dbReference type="AlphaFoldDB" id="G7H1Z6"/>
<evidence type="ECO:0000313" key="4">
    <source>
        <dbReference type="Proteomes" id="UP000035088"/>
    </source>
</evidence>
<name>G7H1Z6_9ACTN</name>
<dbReference type="Pfam" id="PF02517">
    <property type="entry name" value="Rce1-like"/>
    <property type="match status" value="1"/>
</dbReference>
<feature type="transmembrane region" description="Helical" evidence="1">
    <location>
        <begin position="66"/>
        <end position="88"/>
    </location>
</feature>
<evidence type="ECO:0000313" key="3">
    <source>
        <dbReference type="EMBL" id="GAB09871.1"/>
    </source>
</evidence>
<gene>
    <name evidence="3" type="ORF">GOARA_048_00730</name>
</gene>
<evidence type="ECO:0000259" key="2">
    <source>
        <dbReference type="Pfam" id="PF02517"/>
    </source>
</evidence>
<dbReference type="EMBL" id="BAEE01000048">
    <property type="protein sequence ID" value="GAB09871.1"/>
    <property type="molecule type" value="Genomic_DNA"/>
</dbReference>
<feature type="transmembrane region" description="Helical" evidence="1">
    <location>
        <begin position="226"/>
        <end position="248"/>
    </location>
</feature>
<comment type="caution">
    <text evidence="3">The sequence shown here is derived from an EMBL/GenBank/DDBJ whole genome shotgun (WGS) entry which is preliminary data.</text>
</comment>
<keyword evidence="4" id="KW-1185">Reference proteome</keyword>
<dbReference type="STRING" id="1073574.GOARA_048_00730"/>
<feature type="transmembrane region" description="Helical" evidence="1">
    <location>
        <begin position="150"/>
        <end position="174"/>
    </location>
</feature>
<reference evidence="3 4" key="1">
    <citation type="submission" date="2011-11" db="EMBL/GenBank/DDBJ databases">
        <title>Whole genome shotgun sequence of Gordonia araii NBRC 100433.</title>
        <authorList>
            <person name="Yoshida Y."/>
            <person name="Hosoyama A."/>
            <person name="Tsuchikane K."/>
            <person name="Katsumata H."/>
            <person name="Yamazaki S."/>
            <person name="Fujita N."/>
        </authorList>
    </citation>
    <scope>NUCLEOTIDE SEQUENCE [LARGE SCALE GENOMIC DNA]</scope>
    <source>
        <strain evidence="3 4">NBRC 100433</strain>
    </source>
</reference>
<dbReference type="GO" id="GO:0080120">
    <property type="term" value="P:CAAX-box protein maturation"/>
    <property type="evidence" value="ECO:0007669"/>
    <property type="project" value="UniProtKB-ARBA"/>
</dbReference>
<organism evidence="3 4">
    <name type="scientific">Gordonia araii NBRC 100433</name>
    <dbReference type="NCBI Taxonomy" id="1073574"/>
    <lineage>
        <taxon>Bacteria</taxon>
        <taxon>Bacillati</taxon>
        <taxon>Actinomycetota</taxon>
        <taxon>Actinomycetes</taxon>
        <taxon>Mycobacteriales</taxon>
        <taxon>Gordoniaceae</taxon>
        <taxon>Gordonia</taxon>
    </lineage>
</organism>
<sequence length="258" mass="27601">MSIDPVTDPRERRALWIELAIVGIFTFGMSALLAILSLVEAQLTGGIDQQTIALNPSRSTVGWIDAARQTLSVVRLVGMAALCCYLLWRSGIRLSTVGLTRRPGRRDVPAGVGLAALIGLPGLALVYVAHLLGMNAALVPSDTSGPWWQIPLLIAVAIGNAVAEEVVVVAYLLVRLRQLGLNDMSALAYSAVLRGSYHLYQGIGGGLGNVVMGLVFGRYYQRTNRVWPLVIAHALIDVVAFVGFLVIGDGLGFSEVRK</sequence>
<accession>G7H1Z6</accession>
<evidence type="ECO:0000256" key="1">
    <source>
        <dbReference type="SAM" id="Phobius"/>
    </source>
</evidence>
<keyword evidence="1" id="KW-0812">Transmembrane</keyword>
<dbReference type="RefSeq" id="WP_007321946.1">
    <property type="nucleotide sequence ID" value="NZ_BAEE01000048.1"/>
</dbReference>
<keyword evidence="1" id="KW-1133">Transmembrane helix</keyword>
<dbReference type="Proteomes" id="UP000035088">
    <property type="component" value="Unassembled WGS sequence"/>
</dbReference>